<dbReference type="Pfam" id="PF07027">
    <property type="entry name" value="DUF1318"/>
    <property type="match status" value="1"/>
</dbReference>
<evidence type="ECO:0008006" key="4">
    <source>
        <dbReference type="Google" id="ProtNLM"/>
    </source>
</evidence>
<protein>
    <recommendedName>
        <fullName evidence="4">DUF1318 domain-containing protein</fullName>
    </recommendedName>
</protein>
<feature type="chain" id="PRO_5001572754" description="DUF1318 domain-containing protein" evidence="1">
    <location>
        <begin position="27"/>
        <end position="115"/>
    </location>
</feature>
<dbReference type="AlphaFoldDB" id="A0A059FCQ7"/>
<feature type="signal peptide" evidence="1">
    <location>
        <begin position="1"/>
        <end position="26"/>
    </location>
</feature>
<comment type="caution">
    <text evidence="2">The sequence shown here is derived from an EMBL/GenBank/DDBJ whole genome shotgun (WGS) entry which is preliminary data.</text>
</comment>
<keyword evidence="1" id="KW-0732">Signal</keyword>
<proteinExistence type="predicted"/>
<evidence type="ECO:0000313" key="2">
    <source>
        <dbReference type="EMBL" id="KCZ88313.1"/>
    </source>
</evidence>
<gene>
    <name evidence="2" type="ORF">HJO_15663</name>
</gene>
<name>A0A059FCQ7_9PROT</name>
<dbReference type="PATRIC" id="fig|1280950.3.peg.3144"/>
<keyword evidence="3" id="KW-1185">Reference proteome</keyword>
<dbReference type="eggNOG" id="COG3784">
    <property type="taxonomic scope" value="Bacteria"/>
</dbReference>
<reference evidence="2 3" key="1">
    <citation type="journal article" date="2014" name="Antonie Van Leeuwenhoek">
        <title>Hyphomonas beringensis sp. nov. and Hyphomonas chukchiensis sp. nov., isolated from surface seawater of the Bering Sea and Chukchi Sea.</title>
        <authorList>
            <person name="Li C."/>
            <person name="Lai Q."/>
            <person name="Li G."/>
            <person name="Dong C."/>
            <person name="Wang J."/>
            <person name="Liao Y."/>
            <person name="Shao Z."/>
        </authorList>
    </citation>
    <scope>NUCLEOTIDE SEQUENCE [LARGE SCALE GENOMIC DNA]</scope>
    <source>
        <strain evidence="2 3">MHS-2</strain>
    </source>
</reference>
<sequence length="115" mass="12192">MTMIKNVFLAIAFASLAVVSAPAAHAADPQIEAAISAGEVGERIDGYLGVVGSADPAVVRKVQEINNKRRALYEQLSKQTGTTVAQVARVTGEKQIAKAGPGQYYMDETGSWKQN</sequence>
<evidence type="ECO:0000313" key="3">
    <source>
        <dbReference type="Proteomes" id="UP000025171"/>
    </source>
</evidence>
<dbReference type="OrthoDB" id="7362294at2"/>
<dbReference type="Proteomes" id="UP000025171">
    <property type="component" value="Unassembled WGS sequence"/>
</dbReference>
<dbReference type="EMBL" id="ARYK01000010">
    <property type="protein sequence ID" value="KCZ88313.1"/>
    <property type="molecule type" value="Genomic_DNA"/>
</dbReference>
<dbReference type="RefSeq" id="WP_035618856.1">
    <property type="nucleotide sequence ID" value="NZ_ARYK01000010.1"/>
</dbReference>
<dbReference type="PIRSF" id="PIRSF025560">
    <property type="entry name" value="UCP025560"/>
    <property type="match status" value="1"/>
</dbReference>
<evidence type="ECO:0000256" key="1">
    <source>
        <dbReference type="SAM" id="SignalP"/>
    </source>
</evidence>
<accession>A0A059FCQ7</accession>
<dbReference type="STRING" id="1280950.HJO_15663"/>
<organism evidence="2 3">
    <name type="scientific">Hyphomonas johnsonii MHS-2</name>
    <dbReference type="NCBI Taxonomy" id="1280950"/>
    <lineage>
        <taxon>Bacteria</taxon>
        <taxon>Pseudomonadati</taxon>
        <taxon>Pseudomonadota</taxon>
        <taxon>Alphaproteobacteria</taxon>
        <taxon>Hyphomonadales</taxon>
        <taxon>Hyphomonadaceae</taxon>
        <taxon>Hyphomonas</taxon>
    </lineage>
</organism>
<dbReference type="InterPro" id="IPR008309">
    <property type="entry name" value="YdbL"/>
</dbReference>